<evidence type="ECO:0000313" key="12">
    <source>
        <dbReference type="EMBL" id="WGO84868.1"/>
    </source>
</evidence>
<keyword evidence="5" id="KW-0929">Antimicrobial</keyword>
<sequence length="196" mass="21482">MALATNTLTEEKNKEVNAVKDAMKFTADFYKEMFKVYGEKGEQLAKALAEQSRGKKIRNVDDALKAYAKHQANINKKINAKDRAAIANALESVKVDDIAKNFTRFSKAMKYTSHAIDFVDWALELKKAVLTDNWRPFFVKTETIVAGIAATAVAGFAFSVILGGPVGVLGYGLIVAATGSLIDDNLIEKANQFWGI</sequence>
<evidence type="ECO:0000256" key="8">
    <source>
        <dbReference type="ARBA" id="ARBA00023022"/>
    </source>
</evidence>
<dbReference type="EMBL" id="CP123759">
    <property type="protein sequence ID" value="WGO84868.1"/>
    <property type="molecule type" value="Genomic_DNA"/>
</dbReference>
<dbReference type="InterPro" id="IPR038283">
    <property type="entry name" value="Channel_colicin_C_sf"/>
</dbReference>
<accession>A0ABY8P5T5</accession>
<reference evidence="12 13" key="1">
    <citation type="submission" date="2023-04" db="EMBL/GenBank/DDBJ databases">
        <title>Genome dynamics across the evolutionary transition to endosymbiosis.</title>
        <authorList>
            <person name="Siozios S."/>
            <person name="Nadal-Jimenez P."/>
            <person name="Azagi T."/>
            <person name="Sprong H."/>
            <person name="Frost C.L."/>
            <person name="Parratt S.R."/>
            <person name="Taylor G."/>
            <person name="Brettell L."/>
            <person name="Lew K.C."/>
            <person name="Croft L."/>
            <person name="King K.C."/>
            <person name="Brockhurst M.A."/>
            <person name="Hypsa V."/>
            <person name="Novakova E."/>
            <person name="Darby A.C."/>
            <person name="Hurst G.D.D."/>
        </authorList>
    </citation>
    <scope>NUCLEOTIDE SEQUENCE [LARGE SCALE GENOMIC DNA]</scope>
    <source>
        <strain evidence="13">aApi_AU</strain>
    </source>
</reference>
<dbReference type="SUPFAM" id="SSF56837">
    <property type="entry name" value="Colicin"/>
    <property type="match status" value="1"/>
</dbReference>
<keyword evidence="6" id="KW-0812">Transmembrane</keyword>
<evidence type="ECO:0000256" key="3">
    <source>
        <dbReference type="ARBA" id="ARBA00004370"/>
    </source>
</evidence>
<evidence type="ECO:0000256" key="6">
    <source>
        <dbReference type="ARBA" id="ARBA00022692"/>
    </source>
</evidence>
<keyword evidence="7" id="KW-1133">Transmembrane helix</keyword>
<feature type="domain" description="Channel forming colicins" evidence="11">
    <location>
        <begin position="131"/>
        <end position="142"/>
    </location>
</feature>
<comment type="similarity">
    <text evidence="4">Belongs to the channel forming colicin family.</text>
</comment>
<evidence type="ECO:0000256" key="5">
    <source>
        <dbReference type="ARBA" id="ARBA00022529"/>
    </source>
</evidence>
<keyword evidence="10" id="KW-0472">Membrane</keyword>
<evidence type="ECO:0000256" key="10">
    <source>
        <dbReference type="ARBA" id="ARBA00023136"/>
    </source>
</evidence>
<organism evidence="12 13">
    <name type="scientific">Arsenophonus apicola</name>
    <dbReference type="NCBI Taxonomy" id="2879119"/>
    <lineage>
        <taxon>Bacteria</taxon>
        <taxon>Pseudomonadati</taxon>
        <taxon>Pseudomonadota</taxon>
        <taxon>Gammaproteobacteria</taxon>
        <taxon>Enterobacterales</taxon>
        <taxon>Morganellaceae</taxon>
        <taxon>Arsenophonus</taxon>
    </lineage>
</organism>
<evidence type="ECO:0000256" key="2">
    <source>
        <dbReference type="ARBA" id="ARBA00003197"/>
    </source>
</evidence>
<name>A0ABY8P5T5_9GAMM</name>
<keyword evidence="9" id="KW-0078">Bacteriocin</keyword>
<keyword evidence="13" id="KW-1185">Reference proteome</keyword>
<keyword evidence="8" id="KW-0044">Antibiotic</keyword>
<dbReference type="PROSITE" id="PS00276">
    <property type="entry name" value="CHANNEL_COLICIN"/>
    <property type="match status" value="1"/>
</dbReference>
<evidence type="ECO:0000256" key="4">
    <source>
        <dbReference type="ARBA" id="ARBA00007595"/>
    </source>
</evidence>
<evidence type="ECO:0000313" key="13">
    <source>
        <dbReference type="Proteomes" id="UP001231859"/>
    </source>
</evidence>
<evidence type="ECO:0000259" key="11">
    <source>
        <dbReference type="PROSITE" id="PS00276"/>
    </source>
</evidence>
<proteinExistence type="inferred from homology"/>
<comment type="function">
    <text evidence="2">Colicins are polypeptide toxins produced by and active against E.coli and closely related bacteria.</text>
</comment>
<gene>
    <name evidence="12" type="ORF">QG404_07295</name>
</gene>
<dbReference type="Proteomes" id="UP001231859">
    <property type="component" value="Chromosome"/>
</dbReference>
<dbReference type="Gene3D" id="1.10.490.30">
    <property type="entry name" value="Colicin"/>
    <property type="match status" value="1"/>
</dbReference>
<dbReference type="Pfam" id="PF01024">
    <property type="entry name" value="Colicin"/>
    <property type="match status" value="1"/>
</dbReference>
<evidence type="ECO:0000256" key="9">
    <source>
        <dbReference type="ARBA" id="ARBA00023048"/>
    </source>
</evidence>
<comment type="function">
    <text evidence="1">This colicin is a channel-forming colicin. This class of transmembrane toxins depolarize the cytoplasmic membrane, leading to dissipation of cellular energy.</text>
</comment>
<comment type="subcellular location">
    <subcellularLocation>
        <location evidence="3">Membrane</location>
    </subcellularLocation>
</comment>
<protein>
    <submittedName>
        <fullName evidence="12">Colicin-like pore-forming protein</fullName>
    </submittedName>
</protein>
<evidence type="ECO:0000256" key="7">
    <source>
        <dbReference type="ARBA" id="ARBA00022989"/>
    </source>
</evidence>
<dbReference type="PRINTS" id="PR00280">
    <property type="entry name" value="CHANLCOLICIN"/>
</dbReference>
<dbReference type="InterPro" id="IPR000293">
    <property type="entry name" value="Channel_colicin_C"/>
</dbReference>
<evidence type="ECO:0000256" key="1">
    <source>
        <dbReference type="ARBA" id="ARBA00002178"/>
    </source>
</evidence>